<dbReference type="GO" id="GO:0030246">
    <property type="term" value="F:carbohydrate binding"/>
    <property type="evidence" value="ECO:0007669"/>
    <property type="project" value="InterPro"/>
</dbReference>
<dbReference type="Pfam" id="PF17957">
    <property type="entry name" value="Big_7"/>
    <property type="match status" value="2"/>
</dbReference>
<dbReference type="SUPFAM" id="SSF49452">
    <property type="entry name" value="Starch-binding domain-like"/>
    <property type="match status" value="1"/>
</dbReference>
<feature type="signal peptide" evidence="2">
    <location>
        <begin position="1"/>
        <end position="40"/>
    </location>
</feature>
<evidence type="ECO:0000313" key="3">
    <source>
        <dbReference type="EMBL" id="THT95974.1"/>
    </source>
</evidence>
<dbReference type="OrthoDB" id="8612583at2"/>
<dbReference type="EMBL" id="STFG01000037">
    <property type="protein sequence ID" value="THT95974.1"/>
    <property type="molecule type" value="Genomic_DNA"/>
</dbReference>
<feature type="region of interest" description="Disordered" evidence="1">
    <location>
        <begin position="1396"/>
        <end position="1423"/>
    </location>
</feature>
<dbReference type="InterPro" id="IPR013784">
    <property type="entry name" value="Carb-bd-like_fold"/>
</dbReference>
<dbReference type="RefSeq" id="WP_136574952.1">
    <property type="nucleotide sequence ID" value="NZ_STFG01000037.1"/>
</dbReference>
<feature type="chain" id="PRO_5020993224" evidence="2">
    <location>
        <begin position="41"/>
        <end position="1423"/>
    </location>
</feature>
<keyword evidence="4" id="KW-1185">Reference proteome</keyword>
<reference evidence="3 4" key="1">
    <citation type="journal article" date="2015" name="Antonie Van Leeuwenhoek">
        <title>Lampropedia puyangensis sp. nov., isolated from symptomatic bark of Populus ? euramericana canker and emended description of Lampropedia hyalina (Ehrenberg 1832) Lee et al. 2004.</title>
        <authorList>
            <person name="Li Y."/>
            <person name="Wang T."/>
            <person name="Piao C.G."/>
            <person name="Wang L.F."/>
            <person name="Tian G.Z."/>
            <person name="Zhu T.H."/>
            <person name="Guo M.W."/>
        </authorList>
    </citation>
    <scope>NUCLEOTIDE SEQUENCE [LARGE SCALE GENOMIC DNA]</scope>
    <source>
        <strain evidence="3 4">2-bin</strain>
    </source>
</reference>
<gene>
    <name evidence="3" type="ORF">E9531_16905</name>
</gene>
<dbReference type="InterPro" id="IPR013783">
    <property type="entry name" value="Ig-like_fold"/>
</dbReference>
<keyword evidence="2" id="KW-0732">Signal</keyword>
<accession>A0A4S8ER37</accession>
<evidence type="ECO:0000313" key="4">
    <source>
        <dbReference type="Proteomes" id="UP000308917"/>
    </source>
</evidence>
<evidence type="ECO:0000256" key="2">
    <source>
        <dbReference type="SAM" id="SignalP"/>
    </source>
</evidence>
<name>A0A4S8ER37_9BURK</name>
<sequence length="1423" mass="147754">MKHSHTLMAYTAVKTGLHRLLALWCFFVLVWMTALQPAHAAGDAQLLIQDGVVVKFGPGSGLYVRDKLQTGAGVVLSSAHDDSLHGPSTHASSAQPAAGDWLGLMLDASVTPANVQLNGLGIRYAGGTQGLPSHLQGGAGLTISGQAYTFSRLDLRENSVGLRVVGAGSPLILESSIRNNAVGVLAEQGAVPTLSVSSIADNSDYGVRNTNPTTIVDAQGNWWGHASGPRDVTGNPTGQGNRVSSGVNYGQFLVEEPALTCAITPTQGYITRARAIELRLDCPQAAQYRLSENQSTLESQPWLDMAGHPTLASYTLSTGAGDKTVFVQFKTAQGSTSVFGLSQAIAYIPEGPLTQWLQPAANAVLEQNTTLVVSVTDPEGIREVEFLQGTKRIGVVSQAPYEVLWNLTGVANGTHQLTAKATNFLGLSSSVNRTVTVQRTGGAGPTLVASLNGEELQPNVTLTQPGQLQVTAESEVGIASITAQVNGVDVFSRTYANISPASASQFVDFAQLPNGTHQLIINATDANGVATALTIPFTLALQAPAAPVIHSPSTGALVGVANLAVSGVATAGSQVQLYLNGNSIGSPVTASTNGGFGLMITLPAAGQHQLHATATNSRGTSAQSASVVVTYEASAPTVAFASPSDNAQLTAAADTRVSVSVTASAASGIAQVQLFANSQVLATLNDAPYTTQWSLANLPAGTYTLRAVATGQNGVTATATRQVNVSAPTIPVAPPTPYTGKVQSVTPQHSFGQDPIVIQGQALNRESGQPQANAVLRLLFKVGGFERRINLASDATGQFRYEFIPQNSDSGMYEVAAMHPDETDFTAQSSFSINRLSFSPDGYSLNAAREFPSTITIQARASGGTGAPGVRWVAEPANQPSGSLPPGISLDLGSPIDVPAGQTVPMLVRFTGSSSAGETGTVVLTAYASDTSNSPRGTFTISYRLSNATPSLFAKPTYVETGVQQGNSVTEQVTIGNRGLVAAQNVRIRLVDHQGNAAPSWIFLSSSSNIGAVNVGAEVPIQVTASPGVNVADGIYNFRILVDADNQGQGSIPVSVAVTQSGEGGVIFSVSDIFTDTLDSNGQAIQGVNNARIRLQNEAVQTQVFTLTTDATGRASIDNIPPGTYVYRASGPRHSDKSGRIFVRPGISIREHVHLSYQTVSVDFSVTETTIQDEYNIVLEATYQTQVPAPVVLLEPMAINLPDLQIGEEFTGELTLTNYGLVQAENVKFNPPTSDEYYTYEFFAEIPKVLPAKTRIYIPYRVTAKKLHPKGMGFMRTPTDDWNSELQKNVASLFSAKASSCSSYAQQATGGCDWVCANGEVESSSFGTTFSRLVGASCGAGTTSQTWPYKPPPPRPGSPWGVGGYPGGSGGIPLAPGCTPHCPACDCGMGGAGGGGGGGGGGSFGGSGGGGSAGGSPPRFSSR</sequence>
<dbReference type="Proteomes" id="UP000308917">
    <property type="component" value="Unassembled WGS sequence"/>
</dbReference>
<organism evidence="3 4">
    <name type="scientific">Lampropedia puyangensis</name>
    <dbReference type="NCBI Taxonomy" id="1330072"/>
    <lineage>
        <taxon>Bacteria</taxon>
        <taxon>Pseudomonadati</taxon>
        <taxon>Pseudomonadota</taxon>
        <taxon>Betaproteobacteria</taxon>
        <taxon>Burkholderiales</taxon>
        <taxon>Comamonadaceae</taxon>
        <taxon>Lampropedia</taxon>
    </lineage>
</organism>
<protein>
    <submittedName>
        <fullName evidence="3">Uncharacterized protein</fullName>
    </submittedName>
</protein>
<proteinExistence type="predicted"/>
<comment type="caution">
    <text evidence="3">The sequence shown here is derived from an EMBL/GenBank/DDBJ whole genome shotgun (WGS) entry which is preliminary data.</text>
</comment>
<feature type="region of interest" description="Disordered" evidence="1">
    <location>
        <begin position="1344"/>
        <end position="1363"/>
    </location>
</feature>
<dbReference type="Gene3D" id="2.60.40.10">
    <property type="entry name" value="Immunoglobulins"/>
    <property type="match status" value="5"/>
</dbReference>
<feature type="compositionally biased region" description="Gly residues" evidence="1">
    <location>
        <begin position="1396"/>
        <end position="1414"/>
    </location>
</feature>
<evidence type="ECO:0000256" key="1">
    <source>
        <dbReference type="SAM" id="MobiDB-lite"/>
    </source>
</evidence>